<feature type="region of interest" description="Disordered" evidence="6">
    <location>
        <begin position="171"/>
        <end position="193"/>
    </location>
</feature>
<feature type="compositionally biased region" description="Acidic residues" evidence="6">
    <location>
        <begin position="179"/>
        <end position="193"/>
    </location>
</feature>
<evidence type="ECO:0000256" key="4">
    <source>
        <dbReference type="ARBA" id="ARBA00022884"/>
    </source>
</evidence>
<dbReference type="AlphaFoldDB" id="A0A0G9GZR1"/>
<keyword evidence="2 5" id="KW-0690">Ribosome biogenesis</keyword>
<dbReference type="STRING" id="1440762.Y882_15955"/>
<dbReference type="PIRSF" id="PIRSF016183">
    <property type="entry name" value="UCP016183"/>
    <property type="match status" value="1"/>
</dbReference>
<evidence type="ECO:0000256" key="5">
    <source>
        <dbReference type="HAMAP-Rule" id="MF_00765"/>
    </source>
</evidence>
<dbReference type="Gene3D" id="1.10.60.30">
    <property type="entry name" value="PSPTO4464-like domains"/>
    <property type="match status" value="2"/>
</dbReference>
<dbReference type="HAMAP" id="MF_00765">
    <property type="entry name" value="DarP"/>
    <property type="match status" value="1"/>
</dbReference>
<dbReference type="SUPFAM" id="SSF158710">
    <property type="entry name" value="PSPTO4464-like"/>
    <property type="match status" value="1"/>
</dbReference>
<evidence type="ECO:0000256" key="2">
    <source>
        <dbReference type="ARBA" id="ARBA00022517"/>
    </source>
</evidence>
<comment type="caution">
    <text evidence="7">The sequence shown here is derived from an EMBL/GenBank/DDBJ whole genome shotgun (WGS) entry which is preliminary data.</text>
</comment>
<dbReference type="CDD" id="cd16331">
    <property type="entry name" value="YjgA-like"/>
    <property type="match status" value="1"/>
</dbReference>
<keyword evidence="3 5" id="KW-0699">rRNA-binding</keyword>
<evidence type="ECO:0000256" key="1">
    <source>
        <dbReference type="ARBA" id="ARBA00022490"/>
    </source>
</evidence>
<dbReference type="GO" id="GO:0019843">
    <property type="term" value="F:rRNA binding"/>
    <property type="evidence" value="ECO:0007669"/>
    <property type="project" value="UniProtKB-UniRule"/>
</dbReference>
<sequence>MNRTYTDNPDHDYGPTRTQQRKDALAVLALAVQLLELPPSKLARLELPEDVEREIANTRRITAHIARKRQLAFLAKVMRRHDASVFDGVRAALGENRDRQRQETAAMHRLEATRDRLLSDPDNAMSDVIAQYPNVDRQHLRSLVRQAKIEKDGNKPPRAYREIYQLLKDLAAGNRTDEAADEDADDLPEENED</sequence>
<evidence type="ECO:0000256" key="6">
    <source>
        <dbReference type="SAM" id="MobiDB-lite"/>
    </source>
</evidence>
<dbReference type="OrthoDB" id="5293604at2"/>
<reference evidence="7 8" key="1">
    <citation type="journal article" date="2015" name="Antonie Van Leeuwenhoek">
        <title>A phylogenomic and molecular marker based taxonomic framework for the order Xanthomonadales: proposal to transfer the families Algiphilaceae and Solimonadaceae to the order Nevskiales ord. nov. and to create a new family within the order Xanthomonadales, the family Rhodanobacteraceae fam. nov., containing the genus Rhodanobacter and its closest relatives.</title>
        <authorList>
            <person name="Naushad S."/>
            <person name="Adeolu M."/>
            <person name="Wong S."/>
            <person name="Sohail M."/>
            <person name="Schellhorn H.E."/>
            <person name="Gupta R.S."/>
        </authorList>
    </citation>
    <scope>NUCLEOTIDE SEQUENCE [LARGE SCALE GENOMIC DNA]</scope>
    <source>
        <strain evidence="7 8">DSM 16301</strain>
    </source>
</reference>
<dbReference type="InterPro" id="IPR023153">
    <property type="entry name" value="DarP_sf"/>
</dbReference>
<organism evidence="7 8">
    <name type="scientific">Dyella japonica DSM 16301</name>
    <dbReference type="NCBI Taxonomy" id="1440762"/>
    <lineage>
        <taxon>Bacteria</taxon>
        <taxon>Pseudomonadati</taxon>
        <taxon>Pseudomonadota</taxon>
        <taxon>Gammaproteobacteria</taxon>
        <taxon>Lysobacterales</taxon>
        <taxon>Rhodanobacteraceae</taxon>
        <taxon>Dyella</taxon>
    </lineage>
</organism>
<name>A0A0G9GZR1_9GAMM</name>
<gene>
    <name evidence="5" type="primary">darP</name>
    <name evidence="7" type="ORF">Y882_15955</name>
</gene>
<comment type="function">
    <text evidence="5">Member of a network of 50S ribosomal subunit biogenesis factors which assembles along the 30S-50S interface, preventing incorrect 23S rRNA structures from forming. Promotes peptidyl transferase center (PTC) maturation.</text>
</comment>
<comment type="similarity">
    <text evidence="5">Belongs to the DarP family.</text>
</comment>
<evidence type="ECO:0000313" key="8">
    <source>
        <dbReference type="Proteomes" id="UP000035481"/>
    </source>
</evidence>
<dbReference type="InterPro" id="IPR006839">
    <property type="entry name" value="DarP"/>
</dbReference>
<keyword evidence="1 5" id="KW-0963">Cytoplasm</keyword>
<proteinExistence type="inferred from homology"/>
<accession>A0A0G9GZR1</accession>
<dbReference type="GO" id="GO:0005829">
    <property type="term" value="C:cytosol"/>
    <property type="evidence" value="ECO:0007669"/>
    <property type="project" value="TreeGrafter"/>
</dbReference>
<dbReference type="NCBIfam" id="NF003593">
    <property type="entry name" value="PRK05255.1-1"/>
    <property type="match status" value="1"/>
</dbReference>
<dbReference type="Pfam" id="PF04751">
    <property type="entry name" value="DarP"/>
    <property type="match status" value="1"/>
</dbReference>
<dbReference type="PATRIC" id="fig|1440762.4.peg.2915"/>
<dbReference type="PANTHER" id="PTHR38101">
    <property type="entry name" value="UPF0307 PROTEIN YJGA"/>
    <property type="match status" value="1"/>
</dbReference>
<dbReference type="RefSeq" id="WP_046972881.1">
    <property type="nucleotide sequence ID" value="NZ_JPLA01000045.1"/>
</dbReference>
<protein>
    <recommendedName>
        <fullName evidence="5">Dual-action ribosomal maturation protein DarP</fullName>
    </recommendedName>
    <alternativeName>
        <fullName evidence="5">Large ribosomal subunit assembly factor DarP</fullName>
    </alternativeName>
</protein>
<dbReference type="Proteomes" id="UP000035481">
    <property type="component" value="Unassembled WGS sequence"/>
</dbReference>
<evidence type="ECO:0000256" key="3">
    <source>
        <dbReference type="ARBA" id="ARBA00022730"/>
    </source>
</evidence>
<dbReference type="GO" id="GO:0043022">
    <property type="term" value="F:ribosome binding"/>
    <property type="evidence" value="ECO:0007669"/>
    <property type="project" value="UniProtKB-UniRule"/>
</dbReference>
<dbReference type="PANTHER" id="PTHR38101:SF1">
    <property type="entry name" value="UPF0307 PROTEIN YJGA"/>
    <property type="match status" value="1"/>
</dbReference>
<keyword evidence="4 5" id="KW-0694">RNA-binding</keyword>
<evidence type="ECO:0000313" key="7">
    <source>
        <dbReference type="EMBL" id="KLD62439.1"/>
    </source>
</evidence>
<dbReference type="EMBL" id="JPLA01000045">
    <property type="protein sequence ID" value="KLD62439.1"/>
    <property type="molecule type" value="Genomic_DNA"/>
</dbReference>
<dbReference type="GO" id="GO:1902626">
    <property type="term" value="P:assembly of large subunit precursor of preribosome"/>
    <property type="evidence" value="ECO:0007669"/>
    <property type="project" value="UniProtKB-UniRule"/>
</dbReference>
<comment type="subcellular location">
    <subcellularLocation>
        <location evidence="5">Cytoplasm</location>
    </subcellularLocation>
    <text evidence="5">Associates with late stage pre-50S ribosomal subunits.</text>
</comment>